<proteinExistence type="predicted"/>
<evidence type="ECO:0000256" key="1">
    <source>
        <dbReference type="SAM" id="SignalP"/>
    </source>
</evidence>
<evidence type="ECO:0008006" key="4">
    <source>
        <dbReference type="Google" id="ProtNLM"/>
    </source>
</evidence>
<dbReference type="EMBL" id="MDKC01000009">
    <property type="protein sequence ID" value="ODG92295.1"/>
    <property type="molecule type" value="Genomic_DNA"/>
</dbReference>
<keyword evidence="1" id="KW-0732">Signal</keyword>
<evidence type="ECO:0000313" key="2">
    <source>
        <dbReference type="EMBL" id="ODG92295.1"/>
    </source>
</evidence>
<sequence>MKKLLLSLLVLTLFGCSNKSLLFKGESEHWKGEYSADITNDTREDGQFIFKLKKGNKVKKNLEININNGQTVRTEELNNENTITIPNACSGCSVTSKSSPIEVTIKWNNQEETFKLKKK</sequence>
<gene>
    <name evidence="2" type="ORF">BED47_20170</name>
</gene>
<evidence type="ECO:0000313" key="3">
    <source>
        <dbReference type="Proteomes" id="UP000094580"/>
    </source>
</evidence>
<feature type="signal peptide" evidence="1">
    <location>
        <begin position="1"/>
        <end position="19"/>
    </location>
</feature>
<dbReference type="RefSeq" id="WP_069033388.1">
    <property type="nucleotide sequence ID" value="NZ_MDKC01000009.1"/>
</dbReference>
<name>A0ABX2ZRG6_9BACI</name>
<organism evidence="2 3">
    <name type="scientific">Gottfriedia luciferensis</name>
    <dbReference type="NCBI Taxonomy" id="178774"/>
    <lineage>
        <taxon>Bacteria</taxon>
        <taxon>Bacillati</taxon>
        <taxon>Bacillota</taxon>
        <taxon>Bacilli</taxon>
        <taxon>Bacillales</taxon>
        <taxon>Bacillaceae</taxon>
        <taxon>Gottfriedia</taxon>
    </lineage>
</organism>
<dbReference type="PROSITE" id="PS51257">
    <property type="entry name" value="PROKAR_LIPOPROTEIN"/>
    <property type="match status" value="1"/>
</dbReference>
<reference evidence="2 3" key="1">
    <citation type="submission" date="2016-07" db="EMBL/GenBank/DDBJ databases">
        <authorList>
            <person name="Townsley L."/>
            <person name="Shank E.A."/>
        </authorList>
    </citation>
    <scope>NUCLEOTIDE SEQUENCE [LARGE SCALE GENOMIC DNA]</scope>
    <source>
        <strain evidence="2 3">CH01</strain>
    </source>
</reference>
<comment type="caution">
    <text evidence="2">The sequence shown here is derived from an EMBL/GenBank/DDBJ whole genome shotgun (WGS) entry which is preliminary data.</text>
</comment>
<dbReference type="Proteomes" id="UP000094580">
    <property type="component" value="Unassembled WGS sequence"/>
</dbReference>
<feature type="chain" id="PRO_5045500842" description="Lipoprotein" evidence="1">
    <location>
        <begin position="20"/>
        <end position="119"/>
    </location>
</feature>
<protein>
    <recommendedName>
        <fullName evidence="4">Lipoprotein</fullName>
    </recommendedName>
</protein>
<keyword evidence="3" id="KW-1185">Reference proteome</keyword>
<accession>A0ABX2ZRG6</accession>